<dbReference type="RefSeq" id="WP_340233919.1">
    <property type="nucleotide sequence ID" value="NZ_JBBEWC010000001.1"/>
</dbReference>
<evidence type="ECO:0000313" key="2">
    <source>
        <dbReference type="Proteomes" id="UP001597510"/>
    </source>
</evidence>
<sequence>MKKVLLSIVIIGISLCQISCGTTVPLLSNRKPYEVDTAFVLHLPSQIASIAKGNKQEINELYSDSTFNIRNKVFNDHLLKYITPVPLEFEDSYEQNSMIRSFLEIISTVEDTKSIKDITLYDTMVRFLERKNIKYMILTFHAGFTREQGNYLGQLAVGAGIRFLTPSFIVPMPVKARSTMVCCILDTENRNIAFYRKRTAEVEPISEKVINRQLKLIMDSWLTASR</sequence>
<gene>
    <name evidence="1" type="ORF">ACFSR2_22700</name>
</gene>
<reference evidence="2" key="1">
    <citation type="journal article" date="2019" name="Int. J. Syst. Evol. Microbiol.">
        <title>The Global Catalogue of Microorganisms (GCM) 10K type strain sequencing project: providing services to taxonomists for standard genome sequencing and annotation.</title>
        <authorList>
            <consortium name="The Broad Institute Genomics Platform"/>
            <consortium name="The Broad Institute Genome Sequencing Center for Infectious Disease"/>
            <person name="Wu L."/>
            <person name="Ma J."/>
        </authorList>
    </citation>
    <scope>NUCLEOTIDE SEQUENCE [LARGE SCALE GENOMIC DNA]</scope>
    <source>
        <strain evidence="2">KCTC 52344</strain>
    </source>
</reference>
<accession>A0ABW5JED8</accession>
<name>A0ABW5JED8_9BACT</name>
<dbReference type="Proteomes" id="UP001597510">
    <property type="component" value="Unassembled WGS sequence"/>
</dbReference>
<evidence type="ECO:0000313" key="1">
    <source>
        <dbReference type="EMBL" id="MFD2523727.1"/>
    </source>
</evidence>
<evidence type="ECO:0008006" key="3">
    <source>
        <dbReference type="Google" id="ProtNLM"/>
    </source>
</evidence>
<organism evidence="1 2">
    <name type="scientific">Emticicia soli</name>
    <dbReference type="NCBI Taxonomy" id="2027878"/>
    <lineage>
        <taxon>Bacteria</taxon>
        <taxon>Pseudomonadati</taxon>
        <taxon>Bacteroidota</taxon>
        <taxon>Cytophagia</taxon>
        <taxon>Cytophagales</taxon>
        <taxon>Leadbetterellaceae</taxon>
        <taxon>Emticicia</taxon>
    </lineage>
</organism>
<dbReference type="EMBL" id="JBHULC010000038">
    <property type="protein sequence ID" value="MFD2523727.1"/>
    <property type="molecule type" value="Genomic_DNA"/>
</dbReference>
<protein>
    <recommendedName>
        <fullName evidence="3">Lipoprotein</fullName>
    </recommendedName>
</protein>
<keyword evidence="2" id="KW-1185">Reference proteome</keyword>
<comment type="caution">
    <text evidence="1">The sequence shown here is derived from an EMBL/GenBank/DDBJ whole genome shotgun (WGS) entry which is preliminary data.</text>
</comment>
<proteinExistence type="predicted"/>